<dbReference type="Gene3D" id="3.20.20.80">
    <property type="entry name" value="Glycosidases"/>
    <property type="match status" value="1"/>
</dbReference>
<sequence>MKKGFLWGGATAANQVEGAWNKDGKGPSTADMMTGGTHTQRRRITPILEEGTYYPSHEAIDFYSHYKKDIKLFAEMGFKTFRMSMNWSRIFPNGDDASPNEAGLKFYDDVFDELKKYNIEPFVTISHYETPFGLTKKYNGWVSREVIDCYVRYCETIFNRYKDKVQYWLTFNEINVLTLPGTLFSGAGALADGMESIDFSSEENDNAQMRFQALHHQFVASAKAVKLGHSINPDFKIGCMIAYMCNYPHTCNPDDMLLTQQTTQINNKFCSDIQVRGYYPGYGKRYLEDNGIEIKMLPEDEEILKEGTVDFYSFSYYMSLLVSSQPQGDTVGGNLMGGIKNPYLETTEWGWQVDPKGLRYTLNEVYDRYQIPVMIVENGLGAVDKVEEDGSIQDDYRIDYLRDHIIQMKEAIKDGVDLMGYTSWGCIDLVSVSSGEMKKRYGFIYVDKDNDGNGTLERKPKKSFNWYKKVIETNGENLE</sequence>
<dbReference type="EMBL" id="JACJIP010000038">
    <property type="protein sequence ID" value="MBA9087938.1"/>
    <property type="molecule type" value="Genomic_DNA"/>
</dbReference>
<evidence type="ECO:0000256" key="7">
    <source>
        <dbReference type="RuleBase" id="RU003690"/>
    </source>
</evidence>
<comment type="similarity">
    <text evidence="1 7">Belongs to the glycosyl hydrolase 1 family.</text>
</comment>
<dbReference type="RefSeq" id="WP_182539208.1">
    <property type="nucleotide sequence ID" value="NZ_JACJIP010000038.1"/>
</dbReference>
<dbReference type="AlphaFoldDB" id="A0A7W3SXV4"/>
<dbReference type="PROSITE" id="PS00653">
    <property type="entry name" value="GLYCOSYL_HYDROL_F1_2"/>
    <property type="match status" value="1"/>
</dbReference>
<dbReference type="GO" id="GO:0005829">
    <property type="term" value="C:cytosol"/>
    <property type="evidence" value="ECO:0007669"/>
    <property type="project" value="TreeGrafter"/>
</dbReference>
<feature type="region of interest" description="Disordered" evidence="8">
    <location>
        <begin position="18"/>
        <end position="39"/>
    </location>
</feature>
<dbReference type="GO" id="GO:0016052">
    <property type="term" value="P:carbohydrate catabolic process"/>
    <property type="evidence" value="ECO:0007669"/>
    <property type="project" value="TreeGrafter"/>
</dbReference>
<dbReference type="FunFam" id="3.20.20.80:FF:000004">
    <property type="entry name" value="Beta-glucosidase 6-phospho-beta-glucosidase"/>
    <property type="match status" value="1"/>
</dbReference>
<keyword evidence="2 9" id="KW-0378">Hydrolase</keyword>
<evidence type="ECO:0000256" key="8">
    <source>
        <dbReference type="SAM" id="MobiDB-lite"/>
    </source>
</evidence>
<dbReference type="PANTHER" id="PTHR10353">
    <property type="entry name" value="GLYCOSYL HYDROLASE"/>
    <property type="match status" value="1"/>
</dbReference>
<dbReference type="NCBIfam" id="NF007154">
    <property type="entry name" value="PRK09589.1"/>
    <property type="match status" value="1"/>
</dbReference>
<evidence type="ECO:0000256" key="1">
    <source>
        <dbReference type="ARBA" id="ARBA00010838"/>
    </source>
</evidence>
<evidence type="ECO:0000256" key="6">
    <source>
        <dbReference type="ARBA" id="ARBA00079432"/>
    </source>
</evidence>
<evidence type="ECO:0000313" key="10">
    <source>
        <dbReference type="Proteomes" id="UP000567067"/>
    </source>
</evidence>
<reference evidence="9 10" key="1">
    <citation type="submission" date="2020-08" db="EMBL/GenBank/DDBJ databases">
        <title>Genomic Encyclopedia of Type Strains, Phase III (KMG-III): the genomes of soil and plant-associated and newly described type strains.</title>
        <authorList>
            <person name="Whitman W."/>
        </authorList>
    </citation>
    <scope>NUCLEOTIDE SEQUENCE [LARGE SCALE GENOMIC DNA]</scope>
    <source>
        <strain evidence="9 10">CECT 8693</strain>
    </source>
</reference>
<accession>A0A7W3SXV4</accession>
<dbReference type="PANTHER" id="PTHR10353:SF296">
    <property type="entry name" value="6-PHOSPHO-BETA-GLUCOSIDASE"/>
    <property type="match status" value="1"/>
</dbReference>
<dbReference type="Pfam" id="PF00232">
    <property type="entry name" value="Glyco_hydro_1"/>
    <property type="match status" value="1"/>
</dbReference>
<name>A0A7W3SXV4_9BACL</name>
<dbReference type="GO" id="GO:0008422">
    <property type="term" value="F:beta-glucosidase activity"/>
    <property type="evidence" value="ECO:0007669"/>
    <property type="project" value="TreeGrafter"/>
</dbReference>
<keyword evidence="3 9" id="KW-0326">Glycosidase</keyword>
<dbReference type="SUPFAM" id="SSF51445">
    <property type="entry name" value="(Trans)glycosidases"/>
    <property type="match status" value="1"/>
</dbReference>
<evidence type="ECO:0000313" key="9">
    <source>
        <dbReference type="EMBL" id="MBA9087938.1"/>
    </source>
</evidence>
<organism evidence="9 10">
    <name type="scientific">Fontibacillus solani</name>
    <dbReference type="NCBI Taxonomy" id="1572857"/>
    <lineage>
        <taxon>Bacteria</taxon>
        <taxon>Bacillati</taxon>
        <taxon>Bacillota</taxon>
        <taxon>Bacilli</taxon>
        <taxon>Bacillales</taxon>
        <taxon>Paenibacillaceae</taxon>
        <taxon>Fontibacillus</taxon>
    </lineage>
</organism>
<dbReference type="InterPro" id="IPR001360">
    <property type="entry name" value="Glyco_hydro_1"/>
</dbReference>
<dbReference type="InterPro" id="IPR033132">
    <property type="entry name" value="GH_1_N_CS"/>
</dbReference>
<dbReference type="PRINTS" id="PR00131">
    <property type="entry name" value="GLHYDRLASE1"/>
</dbReference>
<gene>
    <name evidence="9" type="ORF">FHR92_004431</name>
</gene>
<dbReference type="InterPro" id="IPR017853">
    <property type="entry name" value="GH"/>
</dbReference>
<proteinExistence type="inferred from homology"/>
<dbReference type="Proteomes" id="UP000567067">
    <property type="component" value="Unassembled WGS sequence"/>
</dbReference>
<keyword evidence="10" id="KW-1185">Reference proteome</keyword>
<comment type="caution">
    <text evidence="9">The sequence shown here is derived from an EMBL/GenBank/DDBJ whole genome shotgun (WGS) entry which is preliminary data.</text>
</comment>
<evidence type="ECO:0000256" key="3">
    <source>
        <dbReference type="ARBA" id="ARBA00023295"/>
    </source>
</evidence>
<protein>
    <recommendedName>
        <fullName evidence="6">Amygdalase</fullName>
    </recommendedName>
    <alternativeName>
        <fullName evidence="4">Cellobiase</fullName>
    </alternativeName>
    <alternativeName>
        <fullName evidence="5">Gentiobiase</fullName>
    </alternativeName>
</protein>
<evidence type="ECO:0000256" key="5">
    <source>
        <dbReference type="ARBA" id="ARBA00032194"/>
    </source>
</evidence>
<evidence type="ECO:0000256" key="2">
    <source>
        <dbReference type="ARBA" id="ARBA00022801"/>
    </source>
</evidence>
<evidence type="ECO:0000256" key="4">
    <source>
        <dbReference type="ARBA" id="ARBA00031448"/>
    </source>
</evidence>